<dbReference type="Proteomes" id="UP000807159">
    <property type="component" value="Chromosome 3"/>
</dbReference>
<comment type="caution">
    <text evidence="1">The sequence shown here is derived from an EMBL/GenBank/DDBJ whole genome shotgun (WGS) entry which is preliminary data.</text>
</comment>
<dbReference type="EMBL" id="JACEGQ020000003">
    <property type="protein sequence ID" value="KAH8514884.1"/>
    <property type="molecule type" value="Genomic_DNA"/>
</dbReference>
<dbReference type="AlphaFoldDB" id="A0A8T2ZBA2"/>
<keyword evidence="2" id="KW-1185">Reference proteome</keyword>
<feature type="non-terminal residue" evidence="1">
    <location>
        <position position="77"/>
    </location>
</feature>
<proteinExistence type="predicted"/>
<organism evidence="1 2">
    <name type="scientific">Populus deltoides</name>
    <name type="common">Eastern poplar</name>
    <name type="synonym">Eastern cottonwood</name>
    <dbReference type="NCBI Taxonomy" id="3696"/>
    <lineage>
        <taxon>Eukaryota</taxon>
        <taxon>Viridiplantae</taxon>
        <taxon>Streptophyta</taxon>
        <taxon>Embryophyta</taxon>
        <taxon>Tracheophyta</taxon>
        <taxon>Spermatophyta</taxon>
        <taxon>Magnoliopsida</taxon>
        <taxon>eudicotyledons</taxon>
        <taxon>Gunneridae</taxon>
        <taxon>Pentapetalae</taxon>
        <taxon>rosids</taxon>
        <taxon>fabids</taxon>
        <taxon>Malpighiales</taxon>
        <taxon>Salicaceae</taxon>
        <taxon>Saliceae</taxon>
        <taxon>Populus</taxon>
    </lineage>
</organism>
<sequence>ELRIWNWEFKLGKESSYSAKIFGVILCEEEEEATPRIKYRFCAQKIVSVSNRAGCLCTISMLWQEDPVTGPWIAEKA</sequence>
<protein>
    <submittedName>
        <fullName evidence="1">Uncharacterized protein</fullName>
    </submittedName>
</protein>
<evidence type="ECO:0000313" key="1">
    <source>
        <dbReference type="EMBL" id="KAH8514884.1"/>
    </source>
</evidence>
<gene>
    <name evidence="1" type="ORF">H0E87_007666</name>
</gene>
<name>A0A8T2ZBA2_POPDE</name>
<evidence type="ECO:0000313" key="2">
    <source>
        <dbReference type="Proteomes" id="UP000807159"/>
    </source>
</evidence>
<reference evidence="1" key="1">
    <citation type="journal article" date="2021" name="J. Hered.">
        <title>Genome Assembly of Salicaceae Populus deltoides (Eastern Cottonwood) I-69 Based on Nanopore Sequencing and Hi-C Technologies.</title>
        <authorList>
            <person name="Bai S."/>
            <person name="Wu H."/>
            <person name="Zhang J."/>
            <person name="Pan Z."/>
            <person name="Zhao W."/>
            <person name="Li Z."/>
            <person name="Tong C."/>
        </authorList>
    </citation>
    <scope>NUCLEOTIDE SEQUENCE</scope>
    <source>
        <tissue evidence="1">Leaf</tissue>
    </source>
</reference>
<feature type="non-terminal residue" evidence="1">
    <location>
        <position position="1"/>
    </location>
</feature>
<accession>A0A8T2ZBA2</accession>